<dbReference type="AlphaFoldDB" id="A0AAN8ZT64"/>
<dbReference type="EMBL" id="JAXCGZ010022919">
    <property type="protein sequence ID" value="KAK7021072.1"/>
    <property type="molecule type" value="Genomic_DNA"/>
</dbReference>
<gene>
    <name evidence="1" type="ORF">SK128_007725</name>
</gene>
<accession>A0AAN8ZT64</accession>
<reference evidence="1 2" key="1">
    <citation type="submission" date="2023-11" db="EMBL/GenBank/DDBJ databases">
        <title>Halocaridina rubra genome assembly.</title>
        <authorList>
            <person name="Smith C."/>
        </authorList>
    </citation>
    <scope>NUCLEOTIDE SEQUENCE [LARGE SCALE GENOMIC DNA]</scope>
    <source>
        <strain evidence="1">EP-1</strain>
        <tissue evidence="1">Whole</tissue>
    </source>
</reference>
<proteinExistence type="predicted"/>
<sequence>MLTVSVPPLSSLTYKPHYVSAHQIQAAFQRQTRTVPNALSVSYIIVPHLSINISKFKEHQTWWQRSID</sequence>
<evidence type="ECO:0000313" key="1">
    <source>
        <dbReference type="EMBL" id="KAK7021072.1"/>
    </source>
</evidence>
<name>A0AAN8ZT64_HALRR</name>
<evidence type="ECO:0000313" key="2">
    <source>
        <dbReference type="Proteomes" id="UP001381693"/>
    </source>
</evidence>
<protein>
    <submittedName>
        <fullName evidence="1">Uncharacterized protein</fullName>
    </submittedName>
</protein>
<keyword evidence="2" id="KW-1185">Reference proteome</keyword>
<organism evidence="1 2">
    <name type="scientific">Halocaridina rubra</name>
    <name type="common">Hawaiian red shrimp</name>
    <dbReference type="NCBI Taxonomy" id="373956"/>
    <lineage>
        <taxon>Eukaryota</taxon>
        <taxon>Metazoa</taxon>
        <taxon>Ecdysozoa</taxon>
        <taxon>Arthropoda</taxon>
        <taxon>Crustacea</taxon>
        <taxon>Multicrustacea</taxon>
        <taxon>Malacostraca</taxon>
        <taxon>Eumalacostraca</taxon>
        <taxon>Eucarida</taxon>
        <taxon>Decapoda</taxon>
        <taxon>Pleocyemata</taxon>
        <taxon>Caridea</taxon>
        <taxon>Atyoidea</taxon>
        <taxon>Atyidae</taxon>
        <taxon>Halocaridina</taxon>
    </lineage>
</organism>
<comment type="caution">
    <text evidence="1">The sequence shown here is derived from an EMBL/GenBank/DDBJ whole genome shotgun (WGS) entry which is preliminary data.</text>
</comment>
<dbReference type="Proteomes" id="UP001381693">
    <property type="component" value="Unassembled WGS sequence"/>
</dbReference>